<dbReference type="EMBL" id="CP053085">
    <property type="protein sequence ID" value="QJR34067.1"/>
    <property type="molecule type" value="Genomic_DNA"/>
</dbReference>
<organism evidence="2 3">
    <name type="scientific">Gemmatimonas groenlandica</name>
    <dbReference type="NCBI Taxonomy" id="2732249"/>
    <lineage>
        <taxon>Bacteria</taxon>
        <taxon>Pseudomonadati</taxon>
        <taxon>Gemmatimonadota</taxon>
        <taxon>Gemmatimonadia</taxon>
        <taxon>Gemmatimonadales</taxon>
        <taxon>Gemmatimonadaceae</taxon>
        <taxon>Gemmatimonas</taxon>
    </lineage>
</organism>
<proteinExistence type="predicted"/>
<dbReference type="InterPro" id="IPR011250">
    <property type="entry name" value="OMP/PagP_B-barrel"/>
</dbReference>
<dbReference type="SUPFAM" id="SSF56925">
    <property type="entry name" value="OMPA-like"/>
    <property type="match status" value="1"/>
</dbReference>
<sequence length="211" mass="22124">MSTHSTLLVQMPVFARVQRVRWISLLLAATYASAAHAQQSSSAASHGDFAVRPIIGAYLPTGDQRDVVSDAFHLGIQGSYDIVPKLTVVGTFAWSASEAEGLTSAPKIDLFHYDAGLEGRTGGVSTSSGWSVAPFAGVGLGARTYRVRSGSEGNESKFAGYGAIGAEASIRRVGVRIEARDYLSEAGPTRALVGSGTRNDITVTAGLAMRF</sequence>
<feature type="chain" id="PRO_5027052900" description="Outer membrane protein beta-barrel domain-containing protein" evidence="1">
    <location>
        <begin position="38"/>
        <end position="211"/>
    </location>
</feature>
<name>A0A6M4IKL8_9BACT</name>
<keyword evidence="3" id="KW-1185">Reference proteome</keyword>
<dbReference type="AlphaFoldDB" id="A0A6M4IKL8"/>
<evidence type="ECO:0000256" key="1">
    <source>
        <dbReference type="SAM" id="SignalP"/>
    </source>
</evidence>
<keyword evidence="1" id="KW-0732">Signal</keyword>
<evidence type="ECO:0000313" key="3">
    <source>
        <dbReference type="Proteomes" id="UP000500938"/>
    </source>
</evidence>
<dbReference type="KEGG" id="ggr:HKW67_00330"/>
<dbReference type="RefSeq" id="WP_171223493.1">
    <property type="nucleotide sequence ID" value="NZ_CP053085.1"/>
</dbReference>
<accession>A0A6M4IKL8</accession>
<dbReference type="Gene3D" id="2.40.160.20">
    <property type="match status" value="1"/>
</dbReference>
<evidence type="ECO:0008006" key="4">
    <source>
        <dbReference type="Google" id="ProtNLM"/>
    </source>
</evidence>
<evidence type="ECO:0000313" key="2">
    <source>
        <dbReference type="EMBL" id="QJR34067.1"/>
    </source>
</evidence>
<reference evidence="2 3" key="1">
    <citation type="submission" date="2020-05" db="EMBL/GenBank/DDBJ databases">
        <title>Complete genome sequence of Gemmatimonas greenlandica TET16.</title>
        <authorList>
            <person name="Zeng Y."/>
        </authorList>
    </citation>
    <scope>NUCLEOTIDE SEQUENCE [LARGE SCALE GENOMIC DNA]</scope>
    <source>
        <strain evidence="2 3">TET16</strain>
    </source>
</reference>
<feature type="signal peptide" evidence="1">
    <location>
        <begin position="1"/>
        <end position="37"/>
    </location>
</feature>
<protein>
    <recommendedName>
        <fullName evidence="4">Outer membrane protein beta-barrel domain-containing protein</fullName>
    </recommendedName>
</protein>
<dbReference type="Proteomes" id="UP000500938">
    <property type="component" value="Chromosome"/>
</dbReference>
<gene>
    <name evidence="2" type="ORF">HKW67_00330</name>
</gene>